<protein>
    <submittedName>
        <fullName evidence="2">Uncharacterized protein</fullName>
    </submittedName>
</protein>
<organism evidence="2 3">
    <name type="scientific">Alishewanella aestuarii B11</name>
    <dbReference type="NCBI Taxonomy" id="1197174"/>
    <lineage>
        <taxon>Bacteria</taxon>
        <taxon>Pseudomonadati</taxon>
        <taxon>Pseudomonadota</taxon>
        <taxon>Gammaproteobacteria</taxon>
        <taxon>Alteromonadales</taxon>
        <taxon>Alteromonadaceae</taxon>
        <taxon>Alishewanella</taxon>
    </lineage>
</organism>
<keyword evidence="1" id="KW-0732">Signal</keyword>
<dbReference type="RefSeq" id="WP_008606499.1">
    <property type="nucleotide sequence ID" value="NZ_ALAB01000002.1"/>
</dbReference>
<feature type="signal peptide" evidence="1">
    <location>
        <begin position="1"/>
        <end position="18"/>
    </location>
</feature>
<evidence type="ECO:0000313" key="2">
    <source>
        <dbReference type="EMBL" id="EJI86729.1"/>
    </source>
</evidence>
<reference evidence="2 3" key="1">
    <citation type="journal article" date="2012" name="J. Bacteriol.">
        <title>Genome Sequence of Pectin-Degrading Alishewanella aestuarii Strain B11T, Isolated from Tidal Flat Sediment.</title>
        <authorList>
            <person name="Jung J."/>
            <person name="Choi S."/>
            <person name="Chun J."/>
            <person name="Park W."/>
        </authorList>
    </citation>
    <scope>NUCLEOTIDE SEQUENCE [LARGE SCALE GENOMIC DNA]</scope>
    <source>
        <strain evidence="2 3">B11</strain>
    </source>
</reference>
<proteinExistence type="predicted"/>
<evidence type="ECO:0000313" key="3">
    <source>
        <dbReference type="Proteomes" id="UP000012043"/>
    </source>
</evidence>
<sequence length="71" mass="7995">MKKLLLLLVVLFVTNALADTTAKIDKILMFEGGNLVYIYPETFGVRSRMGMPLDITPIHRAKLTFQTSLPQ</sequence>
<gene>
    <name evidence="2" type="ORF">AEST_02750</name>
</gene>
<dbReference type="EMBL" id="ALAB01000002">
    <property type="protein sequence ID" value="EJI86729.1"/>
    <property type="molecule type" value="Genomic_DNA"/>
</dbReference>
<evidence type="ECO:0000256" key="1">
    <source>
        <dbReference type="SAM" id="SignalP"/>
    </source>
</evidence>
<feature type="chain" id="PRO_5003748419" evidence="1">
    <location>
        <begin position="19"/>
        <end position="71"/>
    </location>
</feature>
<accession>J2IIV3</accession>
<comment type="caution">
    <text evidence="2">The sequence shown here is derived from an EMBL/GenBank/DDBJ whole genome shotgun (WGS) entry which is preliminary data.</text>
</comment>
<dbReference type="Proteomes" id="UP000012043">
    <property type="component" value="Unassembled WGS sequence"/>
</dbReference>
<keyword evidence="3" id="KW-1185">Reference proteome</keyword>
<name>J2IIV3_9ALTE</name>
<dbReference type="AlphaFoldDB" id="J2IIV3"/>